<dbReference type="InterPro" id="IPR033697">
    <property type="entry name" value="Ribonuclease_T2_eukaryotic"/>
</dbReference>
<dbReference type="Gene3D" id="3.90.730.10">
    <property type="entry name" value="Ribonuclease T2-like"/>
    <property type="match status" value="1"/>
</dbReference>
<evidence type="ECO:0000313" key="7">
    <source>
        <dbReference type="Proteomes" id="UP001055439"/>
    </source>
</evidence>
<dbReference type="EMBL" id="CP097508">
    <property type="protein sequence ID" value="URE11186.1"/>
    <property type="molecule type" value="Genomic_DNA"/>
</dbReference>
<feature type="active site" evidence="3">
    <location>
        <position position="54"/>
    </location>
</feature>
<evidence type="ECO:0000256" key="1">
    <source>
        <dbReference type="ARBA" id="ARBA00007469"/>
    </source>
</evidence>
<keyword evidence="7" id="KW-1185">Reference proteome</keyword>
<keyword evidence="2" id="KW-1015">Disulfide bond</keyword>
<evidence type="ECO:0000313" key="6">
    <source>
        <dbReference type="EMBL" id="URE11186.1"/>
    </source>
</evidence>
<dbReference type="SUPFAM" id="SSF55895">
    <property type="entry name" value="Ribonuclease Rh-like"/>
    <property type="match status" value="1"/>
</dbReference>
<dbReference type="InterPro" id="IPR001568">
    <property type="entry name" value="RNase_T2-like"/>
</dbReference>
<dbReference type="PROSITE" id="PS00530">
    <property type="entry name" value="RNASE_T2_1"/>
    <property type="match status" value="1"/>
</dbReference>
<evidence type="ECO:0000256" key="3">
    <source>
        <dbReference type="PIRSR" id="PIRSR633697-1"/>
    </source>
</evidence>
<dbReference type="OrthoDB" id="435754at2759"/>
<dbReference type="InterPro" id="IPR033130">
    <property type="entry name" value="RNase_T2_His_AS_2"/>
</dbReference>
<dbReference type="PROSITE" id="PS00531">
    <property type="entry name" value="RNASE_T2_2"/>
    <property type="match status" value="1"/>
</dbReference>
<accession>A0A9E7GA16</accession>
<evidence type="ECO:0000256" key="2">
    <source>
        <dbReference type="ARBA" id="ARBA00023157"/>
    </source>
</evidence>
<dbReference type="GO" id="GO:0033897">
    <property type="term" value="F:ribonuclease T2 activity"/>
    <property type="evidence" value="ECO:0007669"/>
    <property type="project" value="InterPro"/>
</dbReference>
<name>A0A9E7GA16_9LILI</name>
<evidence type="ECO:0000256" key="5">
    <source>
        <dbReference type="SAM" id="SignalP"/>
    </source>
</evidence>
<dbReference type="CDD" id="cd01061">
    <property type="entry name" value="RNase_T2_euk"/>
    <property type="match status" value="1"/>
</dbReference>
<organism evidence="6 7">
    <name type="scientific">Musa troglodytarum</name>
    <name type="common">fe'i banana</name>
    <dbReference type="NCBI Taxonomy" id="320322"/>
    <lineage>
        <taxon>Eukaryota</taxon>
        <taxon>Viridiplantae</taxon>
        <taxon>Streptophyta</taxon>
        <taxon>Embryophyta</taxon>
        <taxon>Tracheophyta</taxon>
        <taxon>Spermatophyta</taxon>
        <taxon>Magnoliopsida</taxon>
        <taxon>Liliopsida</taxon>
        <taxon>Zingiberales</taxon>
        <taxon>Musaceae</taxon>
        <taxon>Musa</taxon>
    </lineage>
</organism>
<proteinExistence type="inferred from homology"/>
<reference evidence="6" key="1">
    <citation type="submission" date="2022-05" db="EMBL/GenBank/DDBJ databases">
        <title>The Musa troglodytarum L. genome provides insights into the mechanism of non-climacteric behaviour and enrichment of carotenoids.</title>
        <authorList>
            <person name="Wang J."/>
        </authorList>
    </citation>
    <scope>NUCLEOTIDE SEQUENCE</scope>
    <source>
        <tissue evidence="6">Leaf</tissue>
    </source>
</reference>
<feature type="active site" evidence="3">
    <location>
        <position position="113"/>
    </location>
</feature>
<dbReference type="GO" id="GO:0003723">
    <property type="term" value="F:RNA binding"/>
    <property type="evidence" value="ECO:0007669"/>
    <property type="project" value="InterPro"/>
</dbReference>
<dbReference type="InterPro" id="IPR018188">
    <property type="entry name" value="RNase_T2_His_AS_1"/>
</dbReference>
<evidence type="ECO:0000256" key="4">
    <source>
        <dbReference type="RuleBase" id="RU004328"/>
    </source>
</evidence>
<dbReference type="AlphaFoldDB" id="A0A9E7GA16"/>
<dbReference type="GO" id="GO:0006401">
    <property type="term" value="P:RNA catabolic process"/>
    <property type="evidence" value="ECO:0007669"/>
    <property type="project" value="TreeGrafter"/>
</dbReference>
<dbReference type="InterPro" id="IPR036430">
    <property type="entry name" value="RNase_T2-like_sf"/>
</dbReference>
<dbReference type="GO" id="GO:0005576">
    <property type="term" value="C:extracellular region"/>
    <property type="evidence" value="ECO:0007669"/>
    <property type="project" value="TreeGrafter"/>
</dbReference>
<comment type="similarity">
    <text evidence="1 4">Belongs to the RNase T2 family.</text>
</comment>
<dbReference type="PANTHER" id="PTHR11240:SF65">
    <property type="entry name" value="RIBONUCLEASE S-5-LIKE"/>
    <property type="match status" value="1"/>
</dbReference>
<dbReference type="PANTHER" id="PTHR11240">
    <property type="entry name" value="RIBONUCLEASE T2"/>
    <property type="match status" value="1"/>
</dbReference>
<dbReference type="Pfam" id="PF00445">
    <property type="entry name" value="Ribonuclease_T2"/>
    <property type="match status" value="1"/>
</dbReference>
<sequence length="237" mass="28024">MIRLVLPFLLVFSATATSSYDYFHLVLQWPGSFCNVNRCYRMSTGYPKKNFTIHGLWPAFRNGTFPSCDKNPPLPPASRYNESQMHPLEKMMIQHWHSFRCPSSDGHSFWRHEWDKHGTCSLSRFDQLSYFKAALKLKNKVDILLRLNERNIFPDNDPYSSMRIFQIIRREVSYKPAMQCNTKSGKQQLYQIHICVNKQGKEFIDCKVRIKRKCTVSQIVFPRFPKFRYAKYPCLTS</sequence>
<feature type="chain" id="PRO_5039613899" evidence="5">
    <location>
        <begin position="17"/>
        <end position="237"/>
    </location>
</feature>
<feature type="signal peptide" evidence="5">
    <location>
        <begin position="1"/>
        <end position="16"/>
    </location>
</feature>
<gene>
    <name evidence="6" type="ORF">MUK42_04480</name>
</gene>
<protein>
    <submittedName>
        <fullName evidence="6">Ribonuclease</fullName>
    </submittedName>
</protein>
<feature type="active site" evidence="3">
    <location>
        <position position="117"/>
    </location>
</feature>
<dbReference type="Proteomes" id="UP001055439">
    <property type="component" value="Chromosome 6"/>
</dbReference>
<keyword evidence="5" id="KW-0732">Signal</keyword>